<keyword evidence="2" id="KW-1185">Reference proteome</keyword>
<reference evidence="1" key="1">
    <citation type="journal article" date="2023" name="Mol. Biol. Evol.">
        <title>Third-Generation Sequencing Reveals the Adaptive Role of the Epigenome in Three Deep-Sea Polychaetes.</title>
        <authorList>
            <person name="Perez M."/>
            <person name="Aroh O."/>
            <person name="Sun Y."/>
            <person name="Lan Y."/>
            <person name="Juniper S.K."/>
            <person name="Young C.R."/>
            <person name="Angers B."/>
            <person name="Qian P.Y."/>
        </authorList>
    </citation>
    <scope>NUCLEOTIDE SEQUENCE</scope>
    <source>
        <strain evidence="1">P08H-3</strain>
    </source>
</reference>
<sequence>MEDMPTCRLDVPARKVMIEKLSRAKRIINPTVIVDLCTWKINDEQIYSIIWIQGRVTNVHESGSGFFLDDGTSVAEVDCSNLPAGCPKPELDIYMMVVGELLDIQPHPLVKAIKTQDLSDQSQAQAIWPLEVQDLEKFLTSQQQ</sequence>
<dbReference type="InterPro" id="IPR012340">
    <property type="entry name" value="NA-bd_OB-fold"/>
</dbReference>
<dbReference type="AlphaFoldDB" id="A0AAD9JZA2"/>
<dbReference type="Pfam" id="PF16100">
    <property type="entry name" value="RMI2"/>
    <property type="match status" value="1"/>
</dbReference>
<dbReference type="Proteomes" id="UP001208570">
    <property type="component" value="Unassembled WGS sequence"/>
</dbReference>
<gene>
    <name evidence="1" type="ORF">LSH36_106g03013</name>
</gene>
<dbReference type="GO" id="GO:0033045">
    <property type="term" value="P:regulation of sister chromatid segregation"/>
    <property type="evidence" value="ECO:0007669"/>
    <property type="project" value="TreeGrafter"/>
</dbReference>
<dbReference type="GO" id="GO:0016607">
    <property type="term" value="C:nuclear speck"/>
    <property type="evidence" value="ECO:0007669"/>
    <property type="project" value="TreeGrafter"/>
</dbReference>
<name>A0AAD9JZA2_9ANNE</name>
<dbReference type="InterPro" id="IPR032245">
    <property type="entry name" value="RMI2"/>
</dbReference>
<dbReference type="GO" id="GO:0043007">
    <property type="term" value="P:maintenance of rDNA"/>
    <property type="evidence" value="ECO:0007669"/>
    <property type="project" value="TreeGrafter"/>
</dbReference>
<dbReference type="PANTHER" id="PTHR33962">
    <property type="entry name" value="RECQ-MEDIATED GENOME INSTABILITY PROTEIN 2 RMI2"/>
    <property type="match status" value="1"/>
</dbReference>
<proteinExistence type="predicted"/>
<accession>A0AAD9JZA2</accession>
<evidence type="ECO:0000313" key="1">
    <source>
        <dbReference type="EMBL" id="KAK2162019.1"/>
    </source>
</evidence>
<comment type="caution">
    <text evidence="1">The sequence shown here is derived from an EMBL/GenBank/DDBJ whole genome shotgun (WGS) entry which is preliminary data.</text>
</comment>
<dbReference type="Gene3D" id="2.40.50.140">
    <property type="entry name" value="Nucleic acid-binding proteins"/>
    <property type="match status" value="1"/>
</dbReference>
<dbReference type="PANTHER" id="PTHR33962:SF1">
    <property type="entry name" value="RECQ-MEDIATED GENOME INSTABILITY PROTEIN 2"/>
    <property type="match status" value="1"/>
</dbReference>
<dbReference type="GO" id="GO:0005829">
    <property type="term" value="C:cytosol"/>
    <property type="evidence" value="ECO:0007669"/>
    <property type="project" value="TreeGrafter"/>
</dbReference>
<dbReference type="GO" id="GO:0006281">
    <property type="term" value="P:DNA repair"/>
    <property type="evidence" value="ECO:0007669"/>
    <property type="project" value="TreeGrafter"/>
</dbReference>
<dbReference type="GO" id="GO:2000042">
    <property type="term" value="P:negative regulation of double-strand break repair via homologous recombination"/>
    <property type="evidence" value="ECO:0007669"/>
    <property type="project" value="TreeGrafter"/>
</dbReference>
<protein>
    <submittedName>
        <fullName evidence="1">Uncharacterized protein</fullName>
    </submittedName>
</protein>
<dbReference type="EMBL" id="JAODUP010000106">
    <property type="protein sequence ID" value="KAK2162019.1"/>
    <property type="molecule type" value="Genomic_DNA"/>
</dbReference>
<evidence type="ECO:0000313" key="2">
    <source>
        <dbReference type="Proteomes" id="UP001208570"/>
    </source>
</evidence>
<organism evidence="1 2">
    <name type="scientific">Paralvinella palmiformis</name>
    <dbReference type="NCBI Taxonomy" id="53620"/>
    <lineage>
        <taxon>Eukaryota</taxon>
        <taxon>Metazoa</taxon>
        <taxon>Spiralia</taxon>
        <taxon>Lophotrochozoa</taxon>
        <taxon>Annelida</taxon>
        <taxon>Polychaeta</taxon>
        <taxon>Sedentaria</taxon>
        <taxon>Canalipalpata</taxon>
        <taxon>Terebellida</taxon>
        <taxon>Terebelliformia</taxon>
        <taxon>Alvinellidae</taxon>
        <taxon>Paralvinella</taxon>
    </lineage>
</organism>